<reference evidence="2 3" key="1">
    <citation type="submission" date="2020-12" db="EMBL/GenBank/DDBJ databases">
        <title>Genome public.</title>
        <authorList>
            <person name="Sun Q."/>
        </authorList>
    </citation>
    <scope>NUCLEOTIDE SEQUENCE [LARGE SCALE GENOMIC DNA]</scope>
    <source>
        <strain evidence="2 3">CCM 8864</strain>
    </source>
</reference>
<dbReference type="RefSeq" id="WP_198734898.1">
    <property type="nucleotide sequence ID" value="NZ_JAEIOT010000004.1"/>
</dbReference>
<dbReference type="PROSITE" id="PS51257">
    <property type="entry name" value="PROKAR_LIPOPROTEIN"/>
    <property type="match status" value="1"/>
</dbReference>
<proteinExistence type="predicted"/>
<accession>A0ABS0VRS1</accession>
<keyword evidence="1" id="KW-0732">Signal</keyword>
<feature type="chain" id="PRO_5047485935" description="FG-GAP repeat protein" evidence="1">
    <location>
        <begin position="22"/>
        <end position="217"/>
    </location>
</feature>
<dbReference type="EMBL" id="JAEIOT010000004">
    <property type="protein sequence ID" value="MBI8999432.1"/>
    <property type="molecule type" value="Genomic_DNA"/>
</dbReference>
<evidence type="ECO:0008006" key="4">
    <source>
        <dbReference type="Google" id="ProtNLM"/>
    </source>
</evidence>
<gene>
    <name evidence="2" type="ORF">JDV76_00330</name>
</gene>
<feature type="signal peptide" evidence="1">
    <location>
        <begin position="1"/>
        <end position="21"/>
    </location>
</feature>
<dbReference type="Proteomes" id="UP000625574">
    <property type="component" value="Unassembled WGS sequence"/>
</dbReference>
<evidence type="ECO:0000313" key="2">
    <source>
        <dbReference type="EMBL" id="MBI8999432.1"/>
    </source>
</evidence>
<keyword evidence="3" id="KW-1185">Reference proteome</keyword>
<organism evidence="2 3">
    <name type="scientific">Corynebacterium marambiense</name>
    <dbReference type="NCBI Taxonomy" id="2765364"/>
    <lineage>
        <taxon>Bacteria</taxon>
        <taxon>Bacillati</taxon>
        <taxon>Actinomycetota</taxon>
        <taxon>Actinomycetes</taxon>
        <taxon>Mycobacteriales</taxon>
        <taxon>Corynebacteriaceae</taxon>
        <taxon>Corynebacterium</taxon>
    </lineage>
</organism>
<evidence type="ECO:0000256" key="1">
    <source>
        <dbReference type="SAM" id="SignalP"/>
    </source>
</evidence>
<comment type="caution">
    <text evidence="2">The sequence shown here is derived from an EMBL/GenBank/DDBJ whole genome shotgun (WGS) entry which is preliminary data.</text>
</comment>
<protein>
    <recommendedName>
        <fullName evidence="4">FG-GAP repeat protein</fullName>
    </recommendedName>
</protein>
<evidence type="ECO:0000313" key="3">
    <source>
        <dbReference type="Proteomes" id="UP000625574"/>
    </source>
</evidence>
<name>A0ABS0VRS1_9CORY</name>
<sequence>MRKLNLAIVFFFMLFSISGCSDLRTGGIGSEDRGAARPVSYDDLIGAEVPPLCGNPGGEMVDGQLDHMLGGRAHVGIVGSYSGENLETGGHLVIGDMNGDGIDDGVIDVTCATGTVMWPSTILVYTDRDNFIGQIDRSINRISRSGSAIKIDAGRGGVKSMYISDEVLTVYWDGYLDGDPSCCPSVPLVGEVKVRDGVLSLENVALDRAALEEENLH</sequence>